<dbReference type="InParanoid" id="A0A401GNC3"/>
<gene>
    <name evidence="2" type="ORF">SCP_0507740</name>
</gene>
<dbReference type="RefSeq" id="XP_027614631.1">
    <property type="nucleotide sequence ID" value="XM_027758830.1"/>
</dbReference>
<feature type="region of interest" description="Disordered" evidence="1">
    <location>
        <begin position="1"/>
        <end position="67"/>
    </location>
</feature>
<dbReference type="OrthoDB" id="2726318at2759"/>
<dbReference type="Proteomes" id="UP000287166">
    <property type="component" value="Unassembled WGS sequence"/>
</dbReference>
<evidence type="ECO:0000313" key="3">
    <source>
        <dbReference type="Proteomes" id="UP000287166"/>
    </source>
</evidence>
<dbReference type="EMBL" id="BFAD01000005">
    <property type="protein sequence ID" value="GBE83718.1"/>
    <property type="molecule type" value="Genomic_DNA"/>
</dbReference>
<protein>
    <submittedName>
        <fullName evidence="2">Uncharacterized protein</fullName>
    </submittedName>
</protein>
<sequence length="107" mass="11882">MDSPNQGSASSSSSSPSPPPDDIFISRIDDEPTPIATGSSKRRLMTASTSSYSLRNPKTRRREGREEFIRRPPYESRLGRDDVVDVALMEQLCTQFGDPFDDSVIKS</sequence>
<feature type="compositionally biased region" description="Low complexity" evidence="1">
    <location>
        <begin position="1"/>
        <end position="15"/>
    </location>
</feature>
<evidence type="ECO:0000256" key="1">
    <source>
        <dbReference type="SAM" id="MobiDB-lite"/>
    </source>
</evidence>
<name>A0A401GNC3_9APHY</name>
<accession>A0A401GNC3</accession>
<comment type="caution">
    <text evidence="2">The sequence shown here is derived from an EMBL/GenBank/DDBJ whole genome shotgun (WGS) entry which is preliminary data.</text>
</comment>
<reference evidence="2 3" key="1">
    <citation type="journal article" date="2018" name="Sci. Rep.">
        <title>Genome sequence of the cauliflower mushroom Sparassis crispa (Hanabiratake) and its association with beneficial usage.</title>
        <authorList>
            <person name="Kiyama R."/>
            <person name="Furutani Y."/>
            <person name="Kawaguchi K."/>
            <person name="Nakanishi T."/>
        </authorList>
    </citation>
    <scope>NUCLEOTIDE SEQUENCE [LARGE SCALE GENOMIC DNA]</scope>
</reference>
<feature type="compositionally biased region" description="Polar residues" evidence="1">
    <location>
        <begin position="46"/>
        <end position="56"/>
    </location>
</feature>
<keyword evidence="3" id="KW-1185">Reference proteome</keyword>
<dbReference type="AlphaFoldDB" id="A0A401GNC3"/>
<organism evidence="2 3">
    <name type="scientific">Sparassis crispa</name>
    <dbReference type="NCBI Taxonomy" id="139825"/>
    <lineage>
        <taxon>Eukaryota</taxon>
        <taxon>Fungi</taxon>
        <taxon>Dikarya</taxon>
        <taxon>Basidiomycota</taxon>
        <taxon>Agaricomycotina</taxon>
        <taxon>Agaricomycetes</taxon>
        <taxon>Polyporales</taxon>
        <taxon>Sparassidaceae</taxon>
        <taxon>Sparassis</taxon>
    </lineage>
</organism>
<evidence type="ECO:0000313" key="2">
    <source>
        <dbReference type="EMBL" id="GBE83718.1"/>
    </source>
</evidence>
<dbReference type="GeneID" id="38780635"/>
<proteinExistence type="predicted"/>